<evidence type="ECO:0000313" key="11">
    <source>
        <dbReference type="Proteomes" id="UP000264800"/>
    </source>
</evidence>
<dbReference type="GO" id="GO:0005634">
    <property type="term" value="C:nucleus"/>
    <property type="evidence" value="ECO:0007669"/>
    <property type="project" value="UniProtKB-SubCell"/>
</dbReference>
<keyword evidence="7" id="KW-0539">Nucleus</keyword>
<dbReference type="InterPro" id="IPR036236">
    <property type="entry name" value="Znf_C2H2_sf"/>
</dbReference>
<dbReference type="GO" id="GO:0000978">
    <property type="term" value="F:RNA polymerase II cis-regulatory region sequence-specific DNA binding"/>
    <property type="evidence" value="ECO:0007669"/>
    <property type="project" value="TreeGrafter"/>
</dbReference>
<evidence type="ECO:0000256" key="8">
    <source>
        <dbReference type="PROSITE-ProRule" id="PRU00042"/>
    </source>
</evidence>
<dbReference type="Gene3D" id="3.30.160.60">
    <property type="entry name" value="Classic Zinc Finger"/>
    <property type="match status" value="4"/>
</dbReference>
<evidence type="ECO:0000256" key="7">
    <source>
        <dbReference type="ARBA" id="ARBA00023242"/>
    </source>
</evidence>
<evidence type="ECO:0000256" key="4">
    <source>
        <dbReference type="ARBA" id="ARBA00022771"/>
    </source>
</evidence>
<dbReference type="GO" id="GO:0000981">
    <property type="term" value="F:DNA-binding transcription factor activity, RNA polymerase II-specific"/>
    <property type="evidence" value="ECO:0007669"/>
    <property type="project" value="TreeGrafter"/>
</dbReference>
<reference evidence="10" key="2">
    <citation type="submission" date="2025-09" db="UniProtKB">
        <authorList>
            <consortium name="Ensembl"/>
        </authorList>
    </citation>
    <scope>IDENTIFICATION</scope>
</reference>
<comment type="subcellular location">
    <subcellularLocation>
        <location evidence="1">Nucleus</location>
    </subcellularLocation>
</comment>
<dbReference type="AlphaFoldDB" id="A0A3Q3G961"/>
<dbReference type="GO" id="GO:0008270">
    <property type="term" value="F:zinc ion binding"/>
    <property type="evidence" value="ECO:0007669"/>
    <property type="project" value="UniProtKB-KW"/>
</dbReference>
<dbReference type="InterPro" id="IPR013087">
    <property type="entry name" value="Znf_C2H2_type"/>
</dbReference>
<dbReference type="PROSITE" id="PS00028">
    <property type="entry name" value="ZINC_FINGER_C2H2_1"/>
    <property type="match status" value="2"/>
</dbReference>
<dbReference type="Ensembl" id="ENSKMAT00000020861.1">
    <property type="protein sequence ID" value="ENSKMAP00000020592.1"/>
    <property type="gene ID" value="ENSKMAG00000015301.1"/>
</dbReference>
<feature type="domain" description="C2H2-type" evidence="9">
    <location>
        <begin position="295"/>
        <end position="317"/>
    </location>
</feature>
<keyword evidence="2" id="KW-0479">Metal-binding</keyword>
<sequence length="325" mass="37050">MQQLRLLVNERLAAAAEEIFGLVEKTMTDYREEVVRSRSEIIQLRQQIEQLTVLQPRVLLFKEEVQTVLENHNPLPAEGHDEIQDQRQVKEEQLEFCISPDPEADSPEGVRFLHRDSETDPQLFPSDGSITVTLNSNIDDDNEWVGDLVSGSSSFGQNCSNASFSLFETASIRKCCHMCPLSFKTDSLLVQHMAKSHEGHKAFKCSECPKEFSRRDHLALHLRVHTGEKPYRCSYCGKSFRQTSILKVHLRLHTGEKPYYCDSCGKMVAYSNHFKLCSAQSAPKTDVERSVPCVCGKKFQTHSDLRVHMKVHEARKRPTVMETLA</sequence>
<name>A0A3Q3G961_KRYMA</name>
<evidence type="ECO:0000256" key="3">
    <source>
        <dbReference type="ARBA" id="ARBA00022737"/>
    </source>
</evidence>
<organism evidence="10 11">
    <name type="scientific">Kryptolebias marmoratus</name>
    <name type="common">Mangrove killifish</name>
    <name type="synonym">Rivulus marmoratus</name>
    <dbReference type="NCBI Taxonomy" id="37003"/>
    <lineage>
        <taxon>Eukaryota</taxon>
        <taxon>Metazoa</taxon>
        <taxon>Chordata</taxon>
        <taxon>Craniata</taxon>
        <taxon>Vertebrata</taxon>
        <taxon>Euteleostomi</taxon>
        <taxon>Actinopterygii</taxon>
        <taxon>Neopterygii</taxon>
        <taxon>Teleostei</taxon>
        <taxon>Neoteleostei</taxon>
        <taxon>Acanthomorphata</taxon>
        <taxon>Ovalentaria</taxon>
        <taxon>Atherinomorphae</taxon>
        <taxon>Cyprinodontiformes</taxon>
        <taxon>Rivulidae</taxon>
        <taxon>Kryptolebias</taxon>
    </lineage>
</organism>
<dbReference type="OrthoDB" id="654211at2759"/>
<dbReference type="RefSeq" id="XP_017285033.1">
    <property type="nucleotide sequence ID" value="XM_017429544.3"/>
</dbReference>
<dbReference type="PROSITE" id="PS50157">
    <property type="entry name" value="ZINC_FINGER_C2H2_2"/>
    <property type="match status" value="4"/>
</dbReference>
<dbReference type="Proteomes" id="UP000264800">
    <property type="component" value="Unplaced"/>
</dbReference>
<dbReference type="SMART" id="SM00355">
    <property type="entry name" value="ZnF_C2H2"/>
    <property type="match status" value="4"/>
</dbReference>
<dbReference type="FunFam" id="3.30.160.60:FF:001465">
    <property type="entry name" value="Zinc finger protein 560"/>
    <property type="match status" value="1"/>
</dbReference>
<evidence type="ECO:0000256" key="5">
    <source>
        <dbReference type="ARBA" id="ARBA00022833"/>
    </source>
</evidence>
<dbReference type="SUPFAM" id="SSF57667">
    <property type="entry name" value="beta-beta-alpha zinc fingers"/>
    <property type="match status" value="3"/>
</dbReference>
<keyword evidence="4 8" id="KW-0863">Zinc-finger</keyword>
<dbReference type="GO" id="GO:0000122">
    <property type="term" value="P:negative regulation of transcription by RNA polymerase II"/>
    <property type="evidence" value="ECO:0007669"/>
    <property type="project" value="UniProtKB-ARBA"/>
</dbReference>
<dbReference type="GeneID" id="108243846"/>
<evidence type="ECO:0000259" key="9">
    <source>
        <dbReference type="PROSITE" id="PS50157"/>
    </source>
</evidence>
<keyword evidence="3" id="KW-0677">Repeat</keyword>
<feature type="domain" description="C2H2-type" evidence="9">
    <location>
        <begin position="203"/>
        <end position="230"/>
    </location>
</feature>
<keyword evidence="5" id="KW-0862">Zinc</keyword>
<dbReference type="GeneTree" id="ENSGT01150000286918"/>
<proteinExistence type="predicted"/>
<protein>
    <submittedName>
        <fullName evidence="10">Zinc finger protein 510-like</fullName>
    </submittedName>
</protein>
<evidence type="ECO:0000256" key="6">
    <source>
        <dbReference type="ARBA" id="ARBA00023125"/>
    </source>
</evidence>
<keyword evidence="11" id="KW-1185">Reference proteome</keyword>
<dbReference type="Pfam" id="PF00096">
    <property type="entry name" value="zf-C2H2"/>
    <property type="match status" value="4"/>
</dbReference>
<evidence type="ECO:0000256" key="1">
    <source>
        <dbReference type="ARBA" id="ARBA00004123"/>
    </source>
</evidence>
<reference evidence="10" key="1">
    <citation type="submission" date="2025-08" db="UniProtKB">
        <authorList>
            <consortium name="Ensembl"/>
        </authorList>
    </citation>
    <scope>IDENTIFICATION</scope>
</reference>
<keyword evidence="6" id="KW-0238">DNA-binding</keyword>
<feature type="domain" description="C2H2-type" evidence="9">
    <location>
        <begin position="231"/>
        <end position="258"/>
    </location>
</feature>
<feature type="domain" description="C2H2-type" evidence="9">
    <location>
        <begin position="173"/>
        <end position="202"/>
    </location>
</feature>
<accession>A0A3Q3G961</accession>
<dbReference type="KEGG" id="kmr:108243846"/>
<evidence type="ECO:0000313" key="10">
    <source>
        <dbReference type="Ensembl" id="ENSKMAP00000020592.1"/>
    </source>
</evidence>
<dbReference type="PANTHER" id="PTHR23235">
    <property type="entry name" value="KRUEPPEL-LIKE TRANSCRIPTION FACTOR"/>
    <property type="match status" value="1"/>
</dbReference>
<dbReference type="PANTHER" id="PTHR23235:SF142">
    <property type="entry name" value="ZINC FINGER PROTEIN 384"/>
    <property type="match status" value="1"/>
</dbReference>
<dbReference type="OMA" id="MAKSHEG"/>
<dbReference type="FunFam" id="3.30.160.60:FF:001119">
    <property type="entry name" value="zinc finger protein 408"/>
    <property type="match status" value="1"/>
</dbReference>
<evidence type="ECO:0000256" key="2">
    <source>
        <dbReference type="ARBA" id="ARBA00022723"/>
    </source>
</evidence>